<sequence length="59" mass="6899">MRMSKHIATRIKIVGEKDEAEQLAQLHEINSLTKLYTVLGVRSYQVVKSWYYNIKSWSG</sequence>
<organism evidence="1">
    <name type="scientific">Arion vulgaris</name>
    <dbReference type="NCBI Taxonomy" id="1028688"/>
    <lineage>
        <taxon>Eukaryota</taxon>
        <taxon>Metazoa</taxon>
        <taxon>Spiralia</taxon>
        <taxon>Lophotrochozoa</taxon>
        <taxon>Mollusca</taxon>
        <taxon>Gastropoda</taxon>
        <taxon>Heterobranchia</taxon>
        <taxon>Euthyneura</taxon>
        <taxon>Panpulmonata</taxon>
        <taxon>Eupulmonata</taxon>
        <taxon>Stylommatophora</taxon>
        <taxon>Helicina</taxon>
        <taxon>Arionoidea</taxon>
        <taxon>Arionidae</taxon>
        <taxon>Arion</taxon>
    </lineage>
</organism>
<reference evidence="1" key="1">
    <citation type="submission" date="2014-12" db="EMBL/GenBank/DDBJ databases">
        <title>Insight into the proteome of Arion vulgaris.</title>
        <authorList>
            <person name="Aradska J."/>
            <person name="Bulat T."/>
            <person name="Smidak R."/>
            <person name="Sarate P."/>
            <person name="Gangsoo J."/>
            <person name="Sialana F."/>
            <person name="Bilban M."/>
            <person name="Lubec G."/>
        </authorList>
    </citation>
    <scope>NUCLEOTIDE SEQUENCE</scope>
    <source>
        <tissue evidence="1">Skin</tissue>
    </source>
</reference>
<feature type="non-terminal residue" evidence="1">
    <location>
        <position position="59"/>
    </location>
</feature>
<dbReference type="EMBL" id="HACG01046854">
    <property type="protein sequence ID" value="CEK93719.1"/>
    <property type="molecule type" value="Transcribed_RNA"/>
</dbReference>
<gene>
    <name evidence="1" type="primary">ORF196890</name>
</gene>
<evidence type="ECO:0000313" key="1">
    <source>
        <dbReference type="EMBL" id="CEK93719.1"/>
    </source>
</evidence>
<protein>
    <submittedName>
        <fullName evidence="1">Uncharacterized protein</fullName>
    </submittedName>
</protein>
<accession>A0A0B7BK40</accession>
<name>A0A0B7BK40_9EUPU</name>
<dbReference type="AlphaFoldDB" id="A0A0B7BK40"/>
<proteinExistence type="predicted"/>